<feature type="transmembrane region" description="Helical" evidence="9">
    <location>
        <begin position="446"/>
        <end position="469"/>
    </location>
</feature>
<gene>
    <name evidence="11" type="ORF">D641_0102655</name>
</gene>
<feature type="domain" description="Major facilitator superfamily (MFS) profile" evidence="10">
    <location>
        <begin position="56"/>
        <end position="539"/>
    </location>
</feature>
<dbReference type="STRING" id="1249481.D641_0102655"/>
<keyword evidence="12" id="KW-1185">Reference proteome</keyword>
<feature type="region of interest" description="Disordered" evidence="8">
    <location>
        <begin position="1"/>
        <end position="42"/>
    </location>
</feature>
<feature type="region of interest" description="Disordered" evidence="8">
    <location>
        <begin position="545"/>
        <end position="600"/>
    </location>
</feature>
<evidence type="ECO:0000256" key="8">
    <source>
        <dbReference type="SAM" id="MobiDB-lite"/>
    </source>
</evidence>
<feature type="transmembrane region" description="Helical" evidence="9">
    <location>
        <begin position="512"/>
        <end position="535"/>
    </location>
</feature>
<evidence type="ECO:0000313" key="12">
    <source>
        <dbReference type="Proteomes" id="UP000019754"/>
    </source>
</evidence>
<dbReference type="InterPro" id="IPR011701">
    <property type="entry name" value="MFS"/>
</dbReference>
<feature type="transmembrane region" description="Helical" evidence="9">
    <location>
        <begin position="268"/>
        <end position="290"/>
    </location>
</feature>
<evidence type="ECO:0000256" key="7">
    <source>
        <dbReference type="ARBA" id="ARBA00023136"/>
    </source>
</evidence>
<dbReference type="CDD" id="cd17502">
    <property type="entry name" value="MFS_Azr1_MDR_like"/>
    <property type="match status" value="1"/>
</dbReference>
<dbReference type="PROSITE" id="PS00216">
    <property type="entry name" value="SUGAR_TRANSPORT_1"/>
    <property type="match status" value="1"/>
</dbReference>
<feature type="transmembrane region" description="Helical" evidence="9">
    <location>
        <begin position="121"/>
        <end position="144"/>
    </location>
</feature>
<dbReference type="AlphaFoldDB" id="A0A022L4J9"/>
<comment type="caution">
    <text evidence="11">The sequence shown here is derived from an EMBL/GenBank/DDBJ whole genome shotgun (WGS) entry which is preliminary data.</text>
</comment>
<dbReference type="PANTHER" id="PTHR23501:SF197">
    <property type="entry name" value="COMD"/>
    <property type="match status" value="1"/>
</dbReference>
<evidence type="ECO:0000313" key="11">
    <source>
        <dbReference type="EMBL" id="EYT50732.1"/>
    </source>
</evidence>
<dbReference type="FunFam" id="1.20.1720.10:FF:000004">
    <property type="entry name" value="EmrB/QacA family drug resistance transporter"/>
    <property type="match status" value="1"/>
</dbReference>
<dbReference type="InterPro" id="IPR005829">
    <property type="entry name" value="Sugar_transporter_CS"/>
</dbReference>
<evidence type="ECO:0000256" key="1">
    <source>
        <dbReference type="ARBA" id="ARBA00004651"/>
    </source>
</evidence>
<sequence>MPSTPSTPPTDPATASTAPTGKSDAAASRGRRSSGPDRTGSYDVEFTGLDRDGKLVFAGLMLGMFVASVSQTIVGPAMPRIVADLGGLDYYNWVITAAMLVSAVVVPIAGKLSDMYGRKGLYLAGLGIFMTGTILAGLSGGFWFLVFARAVQGLGMGILMPLSQTIIGDIIPPRQRGKYQGLMGTVFAVSSVAGPLVGGTVTDNFGWRSLFFLTLPLGILAFAFIVRFMRLDFTAQPARIDVWGMATLTPALVLGLMATTWAGSTYAWTSPVILGMFAASIVLLVAFVLIELKVESPLVPLSMLRDPVVALSIAASFLISVAMFGAIVYIPVYAQGAMGVSATDSGAILIPHTLSMMLVGIVIGLLVSRFGRYKAFMLTGGLLLVVGYGALAMVRFDDTPWHLVIPMLVTGIGLGMTVQLYTLAVQNAVPQSELGIATASLQFARNLGSTVGTAVLGALMSASMAGSIASHLPDGADAAAADLDASSVLDPSALADLPPAVADAIREGLAEAISTVFIAIVPVAALALLLTVFIAERPLRTTLQKREPRTTTGSVPAIGAEDGWDENERQDLDAVRSSAPTSTDASETTRSTETAGSRQA</sequence>
<feature type="transmembrane region" description="Helical" evidence="9">
    <location>
        <begin position="311"/>
        <end position="334"/>
    </location>
</feature>
<evidence type="ECO:0000259" key="10">
    <source>
        <dbReference type="PROSITE" id="PS50850"/>
    </source>
</evidence>
<reference evidence="11 12" key="1">
    <citation type="journal article" date="2013" name="Genome Announc.">
        <title>Draft genome sequence of an Actinobacterium, Brachybacterium muris strain UCD-AY4.</title>
        <authorList>
            <person name="Lo J.R."/>
            <person name="Lang J.M."/>
            <person name="Darling A.E."/>
            <person name="Eisen J.A."/>
            <person name="Coil D.A."/>
        </authorList>
    </citation>
    <scope>NUCLEOTIDE SEQUENCE [LARGE SCALE GENOMIC DNA]</scope>
    <source>
        <strain evidence="11 12">UCD-AY4</strain>
    </source>
</reference>
<evidence type="ECO:0000256" key="5">
    <source>
        <dbReference type="ARBA" id="ARBA00022692"/>
    </source>
</evidence>
<evidence type="ECO:0000256" key="4">
    <source>
        <dbReference type="ARBA" id="ARBA00022475"/>
    </source>
</evidence>
<evidence type="ECO:0000256" key="6">
    <source>
        <dbReference type="ARBA" id="ARBA00022989"/>
    </source>
</evidence>
<accession>A0A022L4J9</accession>
<feature type="transmembrane region" description="Helical" evidence="9">
    <location>
        <begin position="375"/>
        <end position="394"/>
    </location>
</feature>
<name>A0A022L4J9_9MICO</name>
<feature type="transmembrane region" description="Helical" evidence="9">
    <location>
        <begin position="55"/>
        <end position="78"/>
    </location>
</feature>
<feature type="transmembrane region" description="Helical" evidence="9">
    <location>
        <begin position="179"/>
        <end position="198"/>
    </location>
</feature>
<feature type="transmembrane region" description="Helical" evidence="9">
    <location>
        <begin position="210"/>
        <end position="228"/>
    </location>
</feature>
<dbReference type="SUPFAM" id="SSF103473">
    <property type="entry name" value="MFS general substrate transporter"/>
    <property type="match status" value="1"/>
</dbReference>
<dbReference type="InterPro" id="IPR020846">
    <property type="entry name" value="MFS_dom"/>
</dbReference>
<dbReference type="Gene3D" id="1.20.1720.10">
    <property type="entry name" value="Multidrug resistance protein D"/>
    <property type="match status" value="1"/>
</dbReference>
<feature type="transmembrane region" description="Helical" evidence="9">
    <location>
        <begin position="346"/>
        <end position="368"/>
    </location>
</feature>
<keyword evidence="7 9" id="KW-0472">Membrane</keyword>
<dbReference type="PANTHER" id="PTHR23501">
    <property type="entry name" value="MAJOR FACILITATOR SUPERFAMILY"/>
    <property type="match status" value="1"/>
</dbReference>
<comment type="similarity">
    <text evidence="2">Belongs to the major facilitator superfamily. TCR/Tet family.</text>
</comment>
<dbReference type="PRINTS" id="PR01036">
    <property type="entry name" value="TCRTETB"/>
</dbReference>
<dbReference type="Gene3D" id="1.20.1250.20">
    <property type="entry name" value="MFS general substrate transporter like domains"/>
    <property type="match status" value="1"/>
</dbReference>
<organism evidence="11 12">
    <name type="scientific">Brachybacterium muris UCD-AY4</name>
    <dbReference type="NCBI Taxonomy" id="1249481"/>
    <lineage>
        <taxon>Bacteria</taxon>
        <taxon>Bacillati</taxon>
        <taxon>Actinomycetota</taxon>
        <taxon>Actinomycetes</taxon>
        <taxon>Micrococcales</taxon>
        <taxon>Dermabacteraceae</taxon>
        <taxon>Brachybacterium</taxon>
    </lineage>
</organism>
<keyword evidence="5 9" id="KW-0812">Transmembrane</keyword>
<dbReference type="EMBL" id="AORC01000003">
    <property type="protein sequence ID" value="EYT50732.1"/>
    <property type="molecule type" value="Genomic_DNA"/>
</dbReference>
<feature type="compositionally biased region" description="Polar residues" evidence="8">
    <location>
        <begin position="578"/>
        <end position="600"/>
    </location>
</feature>
<protein>
    <submittedName>
        <fullName evidence="11">Multidrug transporter</fullName>
    </submittedName>
</protein>
<evidence type="ECO:0000256" key="9">
    <source>
        <dbReference type="SAM" id="Phobius"/>
    </source>
</evidence>
<dbReference type="GO" id="GO:0022857">
    <property type="term" value="F:transmembrane transporter activity"/>
    <property type="evidence" value="ECO:0007669"/>
    <property type="project" value="InterPro"/>
</dbReference>
<dbReference type="Pfam" id="PF07690">
    <property type="entry name" value="MFS_1"/>
    <property type="match status" value="1"/>
</dbReference>
<keyword evidence="3" id="KW-0813">Transport</keyword>
<dbReference type="GO" id="GO:0005886">
    <property type="term" value="C:plasma membrane"/>
    <property type="evidence" value="ECO:0007669"/>
    <property type="project" value="UniProtKB-SubCell"/>
</dbReference>
<feature type="transmembrane region" description="Helical" evidence="9">
    <location>
        <begin position="240"/>
        <end position="262"/>
    </location>
</feature>
<feature type="compositionally biased region" description="Low complexity" evidence="8">
    <location>
        <begin position="12"/>
        <end position="28"/>
    </location>
</feature>
<proteinExistence type="inferred from homology"/>
<feature type="compositionally biased region" description="Pro residues" evidence="8">
    <location>
        <begin position="1"/>
        <end position="11"/>
    </location>
</feature>
<comment type="subcellular location">
    <subcellularLocation>
        <location evidence="1">Cell membrane</location>
        <topology evidence="1">Multi-pass membrane protein</topology>
    </subcellularLocation>
</comment>
<evidence type="ECO:0000256" key="3">
    <source>
        <dbReference type="ARBA" id="ARBA00022448"/>
    </source>
</evidence>
<dbReference type="RefSeq" id="WP_017822248.1">
    <property type="nucleotide sequence ID" value="NZ_AORC01000003.1"/>
</dbReference>
<keyword evidence="6 9" id="KW-1133">Transmembrane helix</keyword>
<dbReference type="Proteomes" id="UP000019754">
    <property type="component" value="Unassembled WGS sequence"/>
</dbReference>
<feature type="transmembrane region" description="Helical" evidence="9">
    <location>
        <begin position="90"/>
        <end position="109"/>
    </location>
</feature>
<dbReference type="InterPro" id="IPR036259">
    <property type="entry name" value="MFS_trans_sf"/>
</dbReference>
<evidence type="ECO:0000256" key="2">
    <source>
        <dbReference type="ARBA" id="ARBA00007520"/>
    </source>
</evidence>
<keyword evidence="4" id="KW-1003">Cell membrane</keyword>
<dbReference type="PROSITE" id="PS50850">
    <property type="entry name" value="MFS"/>
    <property type="match status" value="1"/>
</dbReference>
<feature type="transmembrane region" description="Helical" evidence="9">
    <location>
        <begin position="400"/>
        <end position="425"/>
    </location>
</feature>
<dbReference type="HOGENOM" id="CLU_000960_22_3_11"/>